<protein>
    <recommendedName>
        <fullName evidence="6">Protein DETOXIFICATION</fullName>
    </recommendedName>
    <alternativeName>
        <fullName evidence="6">Multidrug and toxic compound extrusion protein</fullName>
    </alternativeName>
</protein>
<feature type="transmembrane region" description="Helical" evidence="6">
    <location>
        <begin position="88"/>
        <end position="110"/>
    </location>
</feature>
<dbReference type="GO" id="GO:0016020">
    <property type="term" value="C:membrane"/>
    <property type="evidence" value="ECO:0007669"/>
    <property type="project" value="UniProtKB-SubCell"/>
</dbReference>
<feature type="transmembrane region" description="Helical" evidence="6">
    <location>
        <begin position="306"/>
        <end position="325"/>
    </location>
</feature>
<dbReference type="Pfam" id="PF01554">
    <property type="entry name" value="MatE"/>
    <property type="match status" value="2"/>
</dbReference>
<dbReference type="PANTHER" id="PTHR11206">
    <property type="entry name" value="MULTIDRUG RESISTANCE PROTEIN"/>
    <property type="match status" value="1"/>
</dbReference>
<comment type="subcellular location">
    <subcellularLocation>
        <location evidence="1">Membrane</location>
        <topology evidence="1">Multi-pass membrane protein</topology>
    </subcellularLocation>
</comment>
<evidence type="ECO:0000256" key="4">
    <source>
        <dbReference type="ARBA" id="ARBA00022989"/>
    </source>
</evidence>
<feature type="transmembrane region" description="Helical" evidence="6">
    <location>
        <begin position="345"/>
        <end position="367"/>
    </location>
</feature>
<comment type="similarity">
    <text evidence="2 6">Belongs to the multi antimicrobial extrusion (MATE) (TC 2.A.66.1) family.</text>
</comment>
<evidence type="ECO:0000256" key="6">
    <source>
        <dbReference type="RuleBase" id="RU004914"/>
    </source>
</evidence>
<feature type="transmembrane region" description="Helical" evidence="6">
    <location>
        <begin position="487"/>
        <end position="512"/>
    </location>
</feature>
<dbReference type="AlphaFoldDB" id="A0ABD1Y4S1"/>
<evidence type="ECO:0000256" key="5">
    <source>
        <dbReference type="ARBA" id="ARBA00023136"/>
    </source>
</evidence>
<comment type="caution">
    <text evidence="7">The sequence shown here is derived from an EMBL/GenBank/DDBJ whole genome shotgun (WGS) entry which is preliminary data.</text>
</comment>
<feature type="transmembrane region" description="Helical" evidence="6">
    <location>
        <begin position="431"/>
        <end position="448"/>
    </location>
</feature>
<feature type="transmembrane region" description="Helical" evidence="6">
    <location>
        <begin position="460"/>
        <end position="481"/>
    </location>
</feature>
<feature type="transmembrane region" description="Helical" evidence="6">
    <location>
        <begin position="388"/>
        <end position="411"/>
    </location>
</feature>
<proteinExistence type="inferred from homology"/>
<feature type="transmembrane region" description="Helical" evidence="6">
    <location>
        <begin position="162"/>
        <end position="185"/>
    </location>
</feature>
<sequence length="535" mass="58095">MSTGAAVGNSHDQVTSRLRRFGDLTVKGEKMESDSNLDAHLLRESTDFDIEETKTVLRNQQQQQLVVKFVEEDEEHAVWDEVKKAFELAWPLSLFNVAGFSVLVITLMFVGRHGGELELSSASIATSFSAVTGFTIMLGLASTMETLCGQAYGAKKYHLLGVYLQAAWIVGFAVGVGVLCLWLNMETILKAAGQDPVIARMAAKYLIYMVPGVFGAALIQPIVKYLQSQSVVIPLLVIAILTVIIHIIACQIIIGTLNFGYTGGAVSTTFSYTCMLMLSCVYTWGSGKFHKTWTGFTWDAFSYVGVYLKLAVPSTCMLCLEYWTVEFLVLAAGLLPNPELQLSLLAIGLNTTNLAFNVPLGLSAAVSTRVANELGAYRPLAAKLAGKVIFGISISCAICIATSMILARHIWGKAFSNVEEVISSVADLMPLIAISAIFDGIQGVLSGIARGSGRQDMGAIINLTAFYIVGLPSGLFFGFVWEMSGKGLWIGLLLGQCLQSLLMLVLVTTMDWEKMSEEAMKRIHSYHLLPTTEKN</sequence>
<dbReference type="InterPro" id="IPR002528">
    <property type="entry name" value="MATE_fam"/>
</dbReference>
<dbReference type="Proteomes" id="UP001605036">
    <property type="component" value="Unassembled WGS sequence"/>
</dbReference>
<feature type="transmembrane region" description="Helical" evidence="6">
    <location>
        <begin position="260"/>
        <end position="285"/>
    </location>
</feature>
<dbReference type="NCBIfam" id="TIGR00797">
    <property type="entry name" value="matE"/>
    <property type="match status" value="1"/>
</dbReference>
<reference evidence="7 8" key="1">
    <citation type="submission" date="2024-09" db="EMBL/GenBank/DDBJ databases">
        <title>Chromosome-scale assembly of Riccia fluitans.</title>
        <authorList>
            <person name="Paukszto L."/>
            <person name="Sawicki J."/>
            <person name="Karawczyk K."/>
            <person name="Piernik-Szablinska J."/>
            <person name="Szczecinska M."/>
            <person name="Mazdziarz M."/>
        </authorList>
    </citation>
    <scope>NUCLEOTIDE SEQUENCE [LARGE SCALE GENOMIC DNA]</scope>
    <source>
        <strain evidence="7">Rf_01</strain>
        <tissue evidence="7">Aerial parts of the thallus</tissue>
    </source>
</reference>
<feature type="transmembrane region" description="Helical" evidence="6">
    <location>
        <begin position="235"/>
        <end position="254"/>
    </location>
</feature>
<evidence type="ECO:0000313" key="7">
    <source>
        <dbReference type="EMBL" id="KAL2621763.1"/>
    </source>
</evidence>
<name>A0ABD1Y4S1_9MARC</name>
<dbReference type="InterPro" id="IPR045069">
    <property type="entry name" value="MATE_euk"/>
</dbReference>
<dbReference type="CDD" id="cd13132">
    <property type="entry name" value="MATE_eukaryotic"/>
    <property type="match status" value="1"/>
</dbReference>
<keyword evidence="5 6" id="KW-0472">Membrane</keyword>
<keyword evidence="3 6" id="KW-0812">Transmembrane</keyword>
<organism evidence="7 8">
    <name type="scientific">Riccia fluitans</name>
    <dbReference type="NCBI Taxonomy" id="41844"/>
    <lineage>
        <taxon>Eukaryota</taxon>
        <taxon>Viridiplantae</taxon>
        <taxon>Streptophyta</taxon>
        <taxon>Embryophyta</taxon>
        <taxon>Marchantiophyta</taxon>
        <taxon>Marchantiopsida</taxon>
        <taxon>Marchantiidae</taxon>
        <taxon>Marchantiales</taxon>
        <taxon>Ricciaceae</taxon>
        <taxon>Riccia</taxon>
    </lineage>
</organism>
<evidence type="ECO:0000256" key="1">
    <source>
        <dbReference type="ARBA" id="ARBA00004141"/>
    </source>
</evidence>
<evidence type="ECO:0000256" key="3">
    <source>
        <dbReference type="ARBA" id="ARBA00022692"/>
    </source>
</evidence>
<feature type="transmembrane region" description="Helical" evidence="6">
    <location>
        <begin position="205"/>
        <end position="223"/>
    </location>
</feature>
<keyword evidence="4 6" id="KW-1133">Transmembrane helix</keyword>
<evidence type="ECO:0000256" key="2">
    <source>
        <dbReference type="ARBA" id="ARBA00010199"/>
    </source>
</evidence>
<feature type="transmembrane region" description="Helical" evidence="6">
    <location>
        <begin position="122"/>
        <end position="141"/>
    </location>
</feature>
<keyword evidence="8" id="KW-1185">Reference proteome</keyword>
<gene>
    <name evidence="7" type="ORF">R1flu_001968</name>
</gene>
<dbReference type="EMBL" id="JBHFFA010000006">
    <property type="protein sequence ID" value="KAL2621763.1"/>
    <property type="molecule type" value="Genomic_DNA"/>
</dbReference>
<evidence type="ECO:0000313" key="8">
    <source>
        <dbReference type="Proteomes" id="UP001605036"/>
    </source>
</evidence>
<accession>A0ABD1Y4S1</accession>